<evidence type="ECO:0000313" key="3">
    <source>
        <dbReference type="EMBL" id="MBB6716053.1"/>
    </source>
</evidence>
<evidence type="ECO:0000313" key="6">
    <source>
        <dbReference type="Proteomes" id="UP000585258"/>
    </source>
</evidence>
<dbReference type="HAMAP" id="MF_00302">
    <property type="entry name" value="ClpS"/>
    <property type="match status" value="1"/>
</dbReference>
<dbReference type="Proteomes" id="UP000585258">
    <property type="component" value="Unassembled WGS sequence"/>
</dbReference>
<dbReference type="Proteomes" id="UP000198597">
    <property type="component" value="Unassembled WGS sequence"/>
</dbReference>
<name>A0A1H0NGC0_9CLOT</name>
<sequence>METNTIIAEKNKIKIKKPKHYKVVMYNDDFTTMEFVVSILIDIFNKNIEEANKVMIDVHKKGKGIAGIYPYDIAVSKLSTAMRISESEEFPLKLAIEEV</sequence>
<gene>
    <name evidence="1" type="primary">clpS</name>
    <name evidence="3" type="ORF">H7E68_15210</name>
    <name evidence="4" type="ORF">SAMN04488529_101822</name>
</gene>
<evidence type="ECO:0000259" key="2">
    <source>
        <dbReference type="Pfam" id="PF02617"/>
    </source>
</evidence>
<dbReference type="InterPro" id="IPR014719">
    <property type="entry name" value="Ribosomal_bL12_C/ClpS-like"/>
</dbReference>
<evidence type="ECO:0000256" key="1">
    <source>
        <dbReference type="HAMAP-Rule" id="MF_00302"/>
    </source>
</evidence>
<dbReference type="AlphaFoldDB" id="A0A1H0NGC0"/>
<comment type="function">
    <text evidence="1">Involved in the modulation of the specificity of the ClpAP-mediated ATP-dependent protein degradation.</text>
</comment>
<reference evidence="4 5" key="1">
    <citation type="submission" date="2016-10" db="EMBL/GenBank/DDBJ databases">
        <authorList>
            <person name="de Groot N.N."/>
        </authorList>
    </citation>
    <scope>NUCLEOTIDE SEQUENCE [LARGE SCALE GENOMIC DNA]</scope>
    <source>
        <strain evidence="4 5">DSM 12272</strain>
    </source>
</reference>
<dbReference type="FunFam" id="3.30.1390.10:FF:000002">
    <property type="entry name" value="ATP-dependent Clp protease adapter protein ClpS"/>
    <property type="match status" value="1"/>
</dbReference>
<dbReference type="InterPro" id="IPR022935">
    <property type="entry name" value="ClpS"/>
</dbReference>
<feature type="domain" description="Adaptor protein ClpS core" evidence="2">
    <location>
        <begin position="16"/>
        <end position="94"/>
    </location>
</feature>
<dbReference type="Gene3D" id="3.30.1390.10">
    <property type="match status" value="1"/>
</dbReference>
<dbReference type="GO" id="GO:0006508">
    <property type="term" value="P:proteolysis"/>
    <property type="evidence" value="ECO:0007669"/>
    <property type="project" value="UniProtKB-UniRule"/>
</dbReference>
<dbReference type="GO" id="GO:0030163">
    <property type="term" value="P:protein catabolic process"/>
    <property type="evidence" value="ECO:0007669"/>
    <property type="project" value="InterPro"/>
</dbReference>
<dbReference type="Pfam" id="PF02617">
    <property type="entry name" value="ClpS"/>
    <property type="match status" value="1"/>
</dbReference>
<dbReference type="RefSeq" id="WP_089966088.1">
    <property type="nucleotide sequence ID" value="NZ_CP071376.1"/>
</dbReference>
<dbReference type="EMBL" id="JACKWY010000010">
    <property type="protein sequence ID" value="MBB6716053.1"/>
    <property type="molecule type" value="Genomic_DNA"/>
</dbReference>
<protein>
    <recommendedName>
        <fullName evidence="1">ATP-dependent Clp protease adapter protein ClpS</fullName>
    </recommendedName>
</protein>
<evidence type="ECO:0000313" key="5">
    <source>
        <dbReference type="Proteomes" id="UP000198597"/>
    </source>
</evidence>
<dbReference type="GO" id="GO:0008233">
    <property type="term" value="F:peptidase activity"/>
    <property type="evidence" value="ECO:0007669"/>
    <property type="project" value="UniProtKB-KW"/>
</dbReference>
<reference evidence="3 6" key="2">
    <citation type="submission" date="2020-08" db="EMBL/GenBank/DDBJ databases">
        <title>Clostridia isolated from Swiss meat.</title>
        <authorList>
            <person name="Wambui J."/>
            <person name="Stevens M.J.A."/>
            <person name="Stephan R."/>
        </authorList>
    </citation>
    <scope>NUCLEOTIDE SEQUENCE [LARGE SCALE GENOMIC DNA]</scope>
    <source>
        <strain evidence="3 6">CM001</strain>
    </source>
</reference>
<comment type="similarity">
    <text evidence="1">Belongs to the ClpS family.</text>
</comment>
<proteinExistence type="inferred from homology"/>
<dbReference type="SUPFAM" id="SSF54736">
    <property type="entry name" value="ClpS-like"/>
    <property type="match status" value="1"/>
</dbReference>
<keyword evidence="4" id="KW-0645">Protease</keyword>
<comment type="subunit">
    <text evidence="1">Binds to the N-terminal domain of the chaperone ClpA.</text>
</comment>
<dbReference type="GeneID" id="65310971"/>
<keyword evidence="4" id="KW-0378">Hydrolase</keyword>
<dbReference type="EMBL" id="FNJM01000001">
    <property type="protein sequence ID" value="SDO91792.1"/>
    <property type="molecule type" value="Genomic_DNA"/>
</dbReference>
<evidence type="ECO:0000313" key="4">
    <source>
        <dbReference type="EMBL" id="SDO91792.1"/>
    </source>
</evidence>
<keyword evidence="5" id="KW-1185">Reference proteome</keyword>
<accession>A0A1H0NGC0</accession>
<dbReference type="InterPro" id="IPR003769">
    <property type="entry name" value="ClpS_core"/>
</dbReference>
<dbReference type="STRING" id="94869.SAMN04488529_101822"/>
<organism evidence="4 5">
    <name type="scientific">Clostridium gasigenes</name>
    <dbReference type="NCBI Taxonomy" id="94869"/>
    <lineage>
        <taxon>Bacteria</taxon>
        <taxon>Bacillati</taxon>
        <taxon>Bacillota</taxon>
        <taxon>Clostridia</taxon>
        <taxon>Eubacteriales</taxon>
        <taxon>Clostridiaceae</taxon>
        <taxon>Clostridium</taxon>
    </lineage>
</organism>
<dbReference type="OrthoDB" id="9796121at2"/>